<feature type="signal peptide" evidence="1">
    <location>
        <begin position="1"/>
        <end position="18"/>
    </location>
</feature>
<dbReference type="EMBL" id="JACAPU010000025">
    <property type="protein sequence ID" value="NWB49174.1"/>
    <property type="molecule type" value="Genomic_DNA"/>
</dbReference>
<dbReference type="Gene3D" id="1.25.40.10">
    <property type="entry name" value="Tetratricopeptide repeat domain"/>
    <property type="match status" value="1"/>
</dbReference>
<dbReference type="RefSeq" id="WP_177145011.1">
    <property type="nucleotide sequence ID" value="NZ_JACAPU010000025.1"/>
</dbReference>
<evidence type="ECO:0000256" key="1">
    <source>
        <dbReference type="SAM" id="SignalP"/>
    </source>
</evidence>
<reference evidence="2 3" key="1">
    <citation type="submission" date="2020-04" db="EMBL/GenBank/DDBJ databases">
        <title>Molecular characterization of pseudomonads from Agaricus bisporus reveal novel blotch 2 pathogens in Western Europe.</title>
        <authorList>
            <person name="Taparia T."/>
            <person name="Krijger M."/>
            <person name="Haynes E."/>
            <person name="Elpinstone J.G."/>
            <person name="Noble R."/>
            <person name="Van Der Wolf J."/>
        </authorList>
    </citation>
    <scope>NUCLEOTIDE SEQUENCE [LARGE SCALE GENOMIC DNA]</scope>
    <source>
        <strain evidence="2 3">F1001</strain>
    </source>
</reference>
<keyword evidence="1" id="KW-0732">Signal</keyword>
<evidence type="ECO:0000313" key="2">
    <source>
        <dbReference type="EMBL" id="NWB49174.1"/>
    </source>
</evidence>
<feature type="chain" id="PRO_5030687294" description="Tetratricopeptide repeat protein" evidence="1">
    <location>
        <begin position="19"/>
        <end position="360"/>
    </location>
</feature>
<dbReference type="Proteomes" id="UP000582981">
    <property type="component" value="Unassembled WGS sequence"/>
</dbReference>
<evidence type="ECO:0000313" key="3">
    <source>
        <dbReference type="Proteomes" id="UP000582981"/>
    </source>
</evidence>
<gene>
    <name evidence="2" type="ORF">HX829_22050</name>
</gene>
<name>A0A7Y7WH07_9PSED</name>
<comment type="caution">
    <text evidence="2">The sequence shown here is derived from an EMBL/GenBank/DDBJ whole genome shotgun (WGS) entry which is preliminary data.</text>
</comment>
<evidence type="ECO:0008006" key="4">
    <source>
        <dbReference type="Google" id="ProtNLM"/>
    </source>
</evidence>
<protein>
    <recommendedName>
        <fullName evidence="4">Tetratricopeptide repeat protein</fullName>
    </recommendedName>
</protein>
<sequence length="360" mass="38739">MKGRAVIFLALACLRAGAADLSLSAPLPVCGDERLYAQPIASPGPAVGPRPCPEPVARSYSPRYRGLGYEVLMIESAACFVPDDSFRLLDSLIDQARGSLASGLSTDADWQKQATRTFTTLGATLLANGFELYVPTDTLGDALVSRALPEGGQHIADCDTSAFLYLSVAESLSLPMHMVEIRLPSGESHNYLRWTSANGRSMDWDTNGRAQCRTPETLPAWQGRTLSRDEVLGYATLLRGEFWQKKGAFEKALADYRSGTRRYPQSPKGQNNLAWLIASTAAFKGAAFQAEALAAAQRAMALQPDANTLDTLACVRARSGDFAGAVAAEKQALTLKPQDKGFTARMAGFRQIPARDCVGI</sequence>
<accession>A0A7Y7WH07</accession>
<dbReference type="AlphaFoldDB" id="A0A7Y7WH07"/>
<proteinExistence type="predicted"/>
<dbReference type="SUPFAM" id="SSF48452">
    <property type="entry name" value="TPR-like"/>
    <property type="match status" value="1"/>
</dbReference>
<dbReference type="InterPro" id="IPR011990">
    <property type="entry name" value="TPR-like_helical_dom_sf"/>
</dbReference>
<organism evidence="2 3">
    <name type="scientific">Pseudomonas gingeri</name>
    <dbReference type="NCBI Taxonomy" id="117681"/>
    <lineage>
        <taxon>Bacteria</taxon>
        <taxon>Pseudomonadati</taxon>
        <taxon>Pseudomonadota</taxon>
        <taxon>Gammaproteobacteria</taxon>
        <taxon>Pseudomonadales</taxon>
        <taxon>Pseudomonadaceae</taxon>
        <taxon>Pseudomonas</taxon>
    </lineage>
</organism>